<protein>
    <submittedName>
        <fullName evidence="3">Alpha/beta hydrolase</fullName>
    </submittedName>
</protein>
<dbReference type="RefSeq" id="WP_270028569.1">
    <property type="nucleotide sequence ID" value="NZ_JAPDDP010000069.1"/>
</dbReference>
<keyword evidence="4" id="KW-1185">Reference proteome</keyword>
<dbReference type="EMBL" id="JAPDDP010000069">
    <property type="protein sequence ID" value="MDA0184151.1"/>
    <property type="molecule type" value="Genomic_DNA"/>
</dbReference>
<dbReference type="SUPFAM" id="SSF53474">
    <property type="entry name" value="alpha/beta-Hydrolases"/>
    <property type="match status" value="1"/>
</dbReference>
<evidence type="ECO:0000259" key="2">
    <source>
        <dbReference type="Pfam" id="PF00561"/>
    </source>
</evidence>
<dbReference type="PRINTS" id="PR00111">
    <property type="entry name" value="ABHYDROLASE"/>
</dbReference>
<dbReference type="InterPro" id="IPR000639">
    <property type="entry name" value="Epox_hydrolase-like"/>
</dbReference>
<gene>
    <name evidence="3" type="ORF">OJ997_27830</name>
</gene>
<keyword evidence="1 3" id="KW-0378">Hydrolase</keyword>
<dbReference type="PRINTS" id="PR00412">
    <property type="entry name" value="EPOXHYDRLASE"/>
</dbReference>
<accession>A0A9X3NHS4</accession>
<organism evidence="3 4">
    <name type="scientific">Solirubrobacter phytolaccae</name>
    <dbReference type="NCBI Taxonomy" id="1404360"/>
    <lineage>
        <taxon>Bacteria</taxon>
        <taxon>Bacillati</taxon>
        <taxon>Actinomycetota</taxon>
        <taxon>Thermoleophilia</taxon>
        <taxon>Solirubrobacterales</taxon>
        <taxon>Solirubrobacteraceae</taxon>
        <taxon>Solirubrobacter</taxon>
    </lineage>
</organism>
<feature type="domain" description="AB hydrolase-1" evidence="2">
    <location>
        <begin position="10"/>
        <end position="243"/>
    </location>
</feature>
<dbReference type="GO" id="GO:0016787">
    <property type="term" value="F:hydrolase activity"/>
    <property type="evidence" value="ECO:0007669"/>
    <property type="project" value="UniProtKB-KW"/>
</dbReference>
<dbReference type="InterPro" id="IPR000073">
    <property type="entry name" value="AB_hydrolase_1"/>
</dbReference>
<proteinExistence type="predicted"/>
<dbReference type="Gene3D" id="3.40.50.1820">
    <property type="entry name" value="alpha/beta hydrolase"/>
    <property type="match status" value="1"/>
</dbReference>
<dbReference type="AlphaFoldDB" id="A0A9X3NHS4"/>
<dbReference type="InterPro" id="IPR029058">
    <property type="entry name" value="AB_hydrolase_fold"/>
</dbReference>
<dbReference type="Proteomes" id="UP001147653">
    <property type="component" value="Unassembled WGS sequence"/>
</dbReference>
<comment type="caution">
    <text evidence="3">The sequence shown here is derived from an EMBL/GenBank/DDBJ whole genome shotgun (WGS) entry which is preliminary data.</text>
</comment>
<evidence type="ECO:0000313" key="3">
    <source>
        <dbReference type="EMBL" id="MDA0184151.1"/>
    </source>
</evidence>
<sequence>MAVEVAGDGPPVLLLHGFPDRADLWRHQLEDLKADFTVIAPDLRGFGDTDKPDDVDAYRMRRSVQDVLGLLDTLGFERAHVVGHDWGAGLAWSLVHAATDRVDRLVVLSVGHPSVPRTLAQREKSWYTSYFQFAEAEELIRRDDWAMLREWASTHPELDRVLEDLARPGALRAGLNWYRANHHPKLELRERELPRLPIPILGVWSDGDAYLTEEQMTGSQAYVPDWRYERIEGAGHWMQLDAPDAVSALIRSHLC</sequence>
<name>A0A9X3NHS4_9ACTN</name>
<reference evidence="3" key="1">
    <citation type="submission" date="2022-10" db="EMBL/GenBank/DDBJ databases">
        <title>The WGS of Solirubrobacter phytolaccae KCTC 29190.</title>
        <authorList>
            <person name="Jiang Z."/>
        </authorList>
    </citation>
    <scope>NUCLEOTIDE SEQUENCE</scope>
    <source>
        <strain evidence="3">KCTC 29190</strain>
    </source>
</reference>
<dbReference type="PANTHER" id="PTHR43329">
    <property type="entry name" value="EPOXIDE HYDROLASE"/>
    <property type="match status" value="1"/>
</dbReference>
<dbReference type="Pfam" id="PF00561">
    <property type="entry name" value="Abhydrolase_1"/>
    <property type="match status" value="1"/>
</dbReference>
<evidence type="ECO:0000256" key="1">
    <source>
        <dbReference type="ARBA" id="ARBA00022801"/>
    </source>
</evidence>
<evidence type="ECO:0000313" key="4">
    <source>
        <dbReference type="Proteomes" id="UP001147653"/>
    </source>
</evidence>